<reference evidence="6" key="1">
    <citation type="submission" date="2021-10" db="EMBL/GenBank/DDBJ databases">
        <title>De novo Genome Assembly of Clathrus columnatus (Basidiomycota, Fungi) Using Illumina and Nanopore Sequence Data.</title>
        <authorList>
            <person name="Ogiso-Tanaka E."/>
            <person name="Itagaki H."/>
            <person name="Hosoya T."/>
            <person name="Hosaka K."/>
        </authorList>
    </citation>
    <scope>NUCLEOTIDE SEQUENCE</scope>
    <source>
        <strain evidence="6">MO-923</strain>
    </source>
</reference>
<dbReference type="InterPro" id="IPR051104">
    <property type="entry name" value="FAD_monoxygenase"/>
</dbReference>
<dbReference type="Gene3D" id="3.50.50.60">
    <property type="entry name" value="FAD/NAD(P)-binding domain"/>
    <property type="match status" value="1"/>
</dbReference>
<proteinExistence type="predicted"/>
<evidence type="ECO:0000256" key="2">
    <source>
        <dbReference type="ARBA" id="ARBA00022827"/>
    </source>
</evidence>
<gene>
    <name evidence="6" type="ORF">Clacol_006841</name>
</gene>
<dbReference type="Pfam" id="PF01494">
    <property type="entry name" value="FAD_binding_3"/>
    <property type="match status" value="1"/>
</dbReference>
<accession>A0AAV5AIT2</accession>
<dbReference type="InterPro" id="IPR036188">
    <property type="entry name" value="FAD/NAD-bd_sf"/>
</dbReference>
<dbReference type="GO" id="GO:0044550">
    <property type="term" value="P:secondary metabolite biosynthetic process"/>
    <property type="evidence" value="ECO:0007669"/>
    <property type="project" value="TreeGrafter"/>
</dbReference>
<keyword evidence="2" id="KW-0274">FAD</keyword>
<feature type="region of interest" description="Disordered" evidence="4">
    <location>
        <begin position="75"/>
        <end position="100"/>
    </location>
</feature>
<dbReference type="AlphaFoldDB" id="A0AAV5AIT2"/>
<evidence type="ECO:0000259" key="5">
    <source>
        <dbReference type="Pfam" id="PF01494"/>
    </source>
</evidence>
<dbReference type="EMBL" id="BPWL01000007">
    <property type="protein sequence ID" value="GJJ12598.1"/>
    <property type="molecule type" value="Genomic_DNA"/>
</dbReference>
<dbReference type="SUPFAM" id="SSF51905">
    <property type="entry name" value="FAD/NAD(P)-binding domain"/>
    <property type="match status" value="1"/>
</dbReference>
<organism evidence="6 7">
    <name type="scientific">Clathrus columnatus</name>
    <dbReference type="NCBI Taxonomy" id="1419009"/>
    <lineage>
        <taxon>Eukaryota</taxon>
        <taxon>Fungi</taxon>
        <taxon>Dikarya</taxon>
        <taxon>Basidiomycota</taxon>
        <taxon>Agaricomycotina</taxon>
        <taxon>Agaricomycetes</taxon>
        <taxon>Phallomycetidae</taxon>
        <taxon>Phallales</taxon>
        <taxon>Clathraceae</taxon>
        <taxon>Clathrus</taxon>
    </lineage>
</organism>
<name>A0AAV5AIT2_9AGAM</name>
<dbReference type="SUPFAM" id="SSF54373">
    <property type="entry name" value="FAD-linked reductases, C-terminal domain"/>
    <property type="match status" value="1"/>
</dbReference>
<dbReference type="InterPro" id="IPR002938">
    <property type="entry name" value="FAD-bd"/>
</dbReference>
<dbReference type="GO" id="GO:0071949">
    <property type="term" value="F:FAD binding"/>
    <property type="evidence" value="ECO:0007669"/>
    <property type="project" value="InterPro"/>
</dbReference>
<keyword evidence="1" id="KW-0285">Flavoprotein</keyword>
<evidence type="ECO:0000256" key="1">
    <source>
        <dbReference type="ARBA" id="ARBA00022630"/>
    </source>
</evidence>
<comment type="caution">
    <text evidence="6">The sequence shown here is derived from an EMBL/GenBank/DDBJ whole genome shotgun (WGS) entry which is preliminary data.</text>
</comment>
<dbReference type="Proteomes" id="UP001050691">
    <property type="component" value="Unassembled WGS sequence"/>
</dbReference>
<dbReference type="PANTHER" id="PTHR46720">
    <property type="entry name" value="HYDROXYLASE, PUTATIVE (AFU_ORTHOLOGUE AFUA_3G01460)-RELATED"/>
    <property type="match status" value="1"/>
</dbReference>
<evidence type="ECO:0000313" key="7">
    <source>
        <dbReference type="Proteomes" id="UP001050691"/>
    </source>
</evidence>
<dbReference type="GO" id="GO:0016491">
    <property type="term" value="F:oxidoreductase activity"/>
    <property type="evidence" value="ECO:0007669"/>
    <property type="project" value="UniProtKB-KW"/>
</dbReference>
<evidence type="ECO:0000256" key="4">
    <source>
        <dbReference type="SAM" id="MobiDB-lite"/>
    </source>
</evidence>
<feature type="domain" description="FAD-binding" evidence="5">
    <location>
        <begin position="323"/>
        <end position="391"/>
    </location>
</feature>
<protein>
    <recommendedName>
        <fullName evidence="5">FAD-binding domain-containing protein</fullName>
    </recommendedName>
</protein>
<keyword evidence="7" id="KW-1185">Reference proteome</keyword>
<keyword evidence="3" id="KW-0560">Oxidoreductase</keyword>
<dbReference type="PANTHER" id="PTHR46720:SF3">
    <property type="entry name" value="FAD-BINDING DOMAIN-CONTAINING PROTEIN-RELATED"/>
    <property type="match status" value="1"/>
</dbReference>
<evidence type="ECO:0000256" key="3">
    <source>
        <dbReference type="ARBA" id="ARBA00023002"/>
    </source>
</evidence>
<sequence length="451" mass="50117">MSPKFRASVTIYENSGGGIGGLCFAVALSRFPNVRVDVYEAAAQFKEIGAGVMIWAKTWRILQLLDLDKEASKIAHAPPSSAPGKKNPYSSSRKKVITRVRRSDQPTEGIRFLLAEMPYGCIRFHRAEFLDIFIRRLPEGVAHFHKRVVSYKQETPNGPIQMYFDDQSTAICDVLVGCDGIKSMVRAEMFRGLAEKTGQNEYLEVIEPIFSGTIAYRGLIPVHDMPTYTDGKPHRTIQSPMMYCGKNKHVVSYSISQGSVVNVVTFASDPSKEGTSYEGQWVTEVSQQELLDCYSPWEPEVESMLKCIHSPTRWAIHQLKPLPTYVDGRVALLGDAAHAMTPHQGAGAGQAIEDAYVLSELLGSHLTTLDTLVEALKVYEDVRKPVASHVLLGSQNAGRLYEFNGPPADHYPALAECISKQWDWMWASTPEKDVEHALSLLQAKLNDSQTL</sequence>
<evidence type="ECO:0000313" key="6">
    <source>
        <dbReference type="EMBL" id="GJJ12598.1"/>
    </source>
</evidence>
<dbReference type="PRINTS" id="PR00420">
    <property type="entry name" value="RNGMNOXGNASE"/>
</dbReference>